<dbReference type="EMBL" id="SMFQ01000005">
    <property type="protein sequence ID" value="TCJ82651.1"/>
    <property type="molecule type" value="Genomic_DNA"/>
</dbReference>
<organism evidence="1 2">
    <name type="scientific">Cocleimonas flava</name>
    <dbReference type="NCBI Taxonomy" id="634765"/>
    <lineage>
        <taxon>Bacteria</taxon>
        <taxon>Pseudomonadati</taxon>
        <taxon>Pseudomonadota</taxon>
        <taxon>Gammaproteobacteria</taxon>
        <taxon>Thiotrichales</taxon>
        <taxon>Thiotrichaceae</taxon>
        <taxon>Cocleimonas</taxon>
    </lineage>
</organism>
<sequence>MKNILNITNGDSAVDIMQKAGIVGVFLPWRDVLHDGPVPEGLSLEELSEVRTQFIVDCAWGTFDNISASFIERDDTLKSFESYDKVILWFEHDLYDQLQIIQILDWFAQNPADNTELSIICVDQYLGMLSPDEMADLPKYEEPITEDHLALSSKAWAAFRSTNPEDWFALLSTDTSALPFLEGAIIRQLEEYPSCRNGLSRTAEQALKIIADGETKLWKVFADSQAAEDRMFMGDSSFWIIIEELLVAKTPLLKLAAGMAWERPPSPDHELTITSMGEAVLAGEKHWLELAEINRWIGGTHLIPNNQWCWDSVNRSLIKK</sequence>
<evidence type="ECO:0000313" key="2">
    <source>
        <dbReference type="Proteomes" id="UP000294887"/>
    </source>
</evidence>
<comment type="caution">
    <text evidence="1">The sequence shown here is derived from an EMBL/GenBank/DDBJ whole genome shotgun (WGS) entry which is preliminary data.</text>
</comment>
<name>A0A4R1EXF3_9GAMM</name>
<dbReference type="OrthoDB" id="127805at2"/>
<dbReference type="AlphaFoldDB" id="A0A4R1EXF3"/>
<reference evidence="1 2" key="1">
    <citation type="submission" date="2019-03" db="EMBL/GenBank/DDBJ databases">
        <title>Genomic Encyclopedia of Type Strains, Phase IV (KMG-IV): sequencing the most valuable type-strain genomes for metagenomic binning, comparative biology and taxonomic classification.</title>
        <authorList>
            <person name="Goeker M."/>
        </authorList>
    </citation>
    <scope>NUCLEOTIDE SEQUENCE [LARGE SCALE GENOMIC DNA]</scope>
    <source>
        <strain evidence="1 2">DSM 24830</strain>
    </source>
</reference>
<keyword evidence="2" id="KW-1185">Reference proteome</keyword>
<dbReference type="RefSeq" id="WP_131907161.1">
    <property type="nucleotide sequence ID" value="NZ_BAAAFU010000007.1"/>
</dbReference>
<accession>A0A4R1EXF3</accession>
<evidence type="ECO:0008006" key="3">
    <source>
        <dbReference type="Google" id="ProtNLM"/>
    </source>
</evidence>
<gene>
    <name evidence="1" type="ORF">EV695_3382</name>
</gene>
<evidence type="ECO:0000313" key="1">
    <source>
        <dbReference type="EMBL" id="TCJ82651.1"/>
    </source>
</evidence>
<dbReference type="Proteomes" id="UP000294887">
    <property type="component" value="Unassembled WGS sequence"/>
</dbReference>
<protein>
    <recommendedName>
        <fullName evidence="3">DUF1835 domain-containing protein</fullName>
    </recommendedName>
</protein>
<proteinExistence type="predicted"/>